<dbReference type="PROSITE" id="PS50076">
    <property type="entry name" value="DNAJ_2"/>
    <property type="match status" value="1"/>
</dbReference>
<comment type="caution">
    <text evidence="4">The sequence shown here is derived from an EMBL/GenBank/DDBJ whole genome shotgun (WGS) entry which is preliminary data.</text>
</comment>
<keyword evidence="5" id="KW-1185">Reference proteome</keyword>
<keyword evidence="2" id="KW-1133">Transmembrane helix</keyword>
<evidence type="ECO:0000313" key="4">
    <source>
        <dbReference type="EMBL" id="KAK5581141.1"/>
    </source>
</evidence>
<dbReference type="SMART" id="SM00271">
    <property type="entry name" value="DnaJ"/>
    <property type="match status" value="1"/>
</dbReference>
<dbReference type="PRINTS" id="PR00625">
    <property type="entry name" value="JDOMAIN"/>
</dbReference>
<keyword evidence="2" id="KW-0472">Membrane</keyword>
<dbReference type="InterPro" id="IPR001623">
    <property type="entry name" value="DnaJ_domain"/>
</dbReference>
<proteinExistence type="predicted"/>
<organism evidence="4 5">
    <name type="scientific">Dictyostelium firmibasis</name>
    <dbReference type="NCBI Taxonomy" id="79012"/>
    <lineage>
        <taxon>Eukaryota</taxon>
        <taxon>Amoebozoa</taxon>
        <taxon>Evosea</taxon>
        <taxon>Eumycetozoa</taxon>
        <taxon>Dictyostelia</taxon>
        <taxon>Dictyosteliales</taxon>
        <taxon>Dictyosteliaceae</taxon>
        <taxon>Dictyostelium</taxon>
    </lineage>
</organism>
<dbReference type="CDD" id="cd06257">
    <property type="entry name" value="DnaJ"/>
    <property type="match status" value="1"/>
</dbReference>
<feature type="domain" description="J" evidence="3">
    <location>
        <begin position="34"/>
        <end position="102"/>
    </location>
</feature>
<dbReference type="Pfam" id="PF00226">
    <property type="entry name" value="DnaJ"/>
    <property type="match status" value="1"/>
</dbReference>
<keyword evidence="1" id="KW-0143">Chaperone</keyword>
<dbReference type="EMBL" id="JAVFKY010000002">
    <property type="protein sequence ID" value="KAK5581141.1"/>
    <property type="molecule type" value="Genomic_DNA"/>
</dbReference>
<evidence type="ECO:0000259" key="3">
    <source>
        <dbReference type="PROSITE" id="PS50076"/>
    </source>
</evidence>
<evidence type="ECO:0000256" key="1">
    <source>
        <dbReference type="ARBA" id="ARBA00023186"/>
    </source>
</evidence>
<dbReference type="InterPro" id="IPR036869">
    <property type="entry name" value="J_dom_sf"/>
</dbReference>
<sequence length="571" mass="65848">MNKIDKDILKMFETKENDQFDDQEKDEKKMNEVDFYSILNISRNATDDEIKVAYKKLAFTYHPDKQNNEELKKETQDIFTLITLAKDTLSDPKLRVIYDQFGLEGIEHSKSIVNKYKEVDKLLQALDRIQKENEEDKLIESFSATGSQSISLAYHHEYRHLFFKTLKSEAQFDIKTQKYGSFEFVPSITRKKSLAWFGLEASYLYPITQGTELFLSNSYQEANEGSIQTIGIKSLLSTNTYGSIHCAFFDSFQPSRLGCLVTRQLSPTIAAIFRGTLQKEFWQGSITLKRIVQKRLFEITLECSNLGGLSGSLTRDIPISKKSRISFSLGGYSGFPFYVGHGFTGAAISFKRKVTKVFDIDLSMHFSPSRYLYVIGLHHRYQSLEIPIPIYADISLTTSLVFFTLPAVTLSLIKLLVVKPLMKKKEQRKILEKKEKYAEQSRKAKRKAEMDIKLVQQLVENKVLKEKTKNGLIIQEAIYGKLDEKIDHLDPFSVEFPPTIDVTIPLQYLVEDSKLVLHSNNKKSDLLGFWDPRISEEKQLKVTYFFQNRLHRITVNDIDQLLIPLKSHLVQ</sequence>
<dbReference type="Proteomes" id="UP001344447">
    <property type="component" value="Unassembled WGS sequence"/>
</dbReference>
<reference evidence="4 5" key="1">
    <citation type="submission" date="2023-11" db="EMBL/GenBank/DDBJ databases">
        <title>Dfirmibasis_genome.</title>
        <authorList>
            <person name="Edelbroek B."/>
            <person name="Kjellin J."/>
            <person name="Jerlstrom-Hultqvist J."/>
            <person name="Soderbom F."/>
        </authorList>
    </citation>
    <scope>NUCLEOTIDE SEQUENCE [LARGE SCALE GENOMIC DNA]</scope>
    <source>
        <strain evidence="4 5">TNS-C-14</strain>
    </source>
</reference>
<feature type="transmembrane region" description="Helical" evidence="2">
    <location>
        <begin position="400"/>
        <end position="418"/>
    </location>
</feature>
<evidence type="ECO:0000313" key="5">
    <source>
        <dbReference type="Proteomes" id="UP001344447"/>
    </source>
</evidence>
<dbReference type="PANTHER" id="PTHR44157:SF1">
    <property type="entry name" value="DNAJ HOMOLOG SUBFAMILY C MEMBER 11"/>
    <property type="match status" value="1"/>
</dbReference>
<keyword evidence="2" id="KW-0812">Transmembrane</keyword>
<dbReference type="InterPro" id="IPR052243">
    <property type="entry name" value="Mito_inner_membrane_organizer"/>
</dbReference>
<dbReference type="InterPro" id="IPR024586">
    <property type="entry name" value="DnaJ-like_C11_C"/>
</dbReference>
<dbReference type="Pfam" id="PF11875">
    <property type="entry name" value="DnaJ-like_C11_C"/>
    <property type="match status" value="1"/>
</dbReference>
<dbReference type="SUPFAM" id="SSF46565">
    <property type="entry name" value="Chaperone J-domain"/>
    <property type="match status" value="1"/>
</dbReference>
<name>A0AAN7U4L5_9MYCE</name>
<evidence type="ECO:0000256" key="2">
    <source>
        <dbReference type="SAM" id="Phobius"/>
    </source>
</evidence>
<protein>
    <recommendedName>
        <fullName evidence="3">J domain-containing protein</fullName>
    </recommendedName>
</protein>
<gene>
    <name evidence="4" type="ORF">RB653_001169</name>
</gene>
<accession>A0AAN7U4L5</accession>
<dbReference type="GO" id="GO:0005739">
    <property type="term" value="C:mitochondrion"/>
    <property type="evidence" value="ECO:0007669"/>
    <property type="project" value="GOC"/>
</dbReference>
<dbReference type="GO" id="GO:0042407">
    <property type="term" value="P:cristae formation"/>
    <property type="evidence" value="ECO:0007669"/>
    <property type="project" value="TreeGrafter"/>
</dbReference>
<dbReference type="Gene3D" id="1.10.287.110">
    <property type="entry name" value="DnaJ domain"/>
    <property type="match status" value="1"/>
</dbReference>
<dbReference type="PANTHER" id="PTHR44157">
    <property type="entry name" value="DNAJ HOMOLOG SUBFAMILY C MEMBER 11"/>
    <property type="match status" value="1"/>
</dbReference>
<dbReference type="AlphaFoldDB" id="A0AAN7U4L5"/>